<dbReference type="AlphaFoldDB" id="A0A7G5GV74"/>
<proteinExistence type="predicted"/>
<dbReference type="Proteomes" id="UP000515369">
    <property type="component" value="Chromosome"/>
</dbReference>
<feature type="signal peptide" evidence="1">
    <location>
        <begin position="1"/>
        <end position="20"/>
    </location>
</feature>
<dbReference type="InterPro" id="IPR043744">
    <property type="entry name" value="DUF5689"/>
</dbReference>
<dbReference type="SUPFAM" id="SSF56219">
    <property type="entry name" value="DNase I-like"/>
    <property type="match status" value="1"/>
</dbReference>
<reference evidence="3 4" key="1">
    <citation type="submission" date="2020-07" db="EMBL/GenBank/DDBJ databases">
        <title>Spirosoma foliorum sp. nov., isolated from the leaves on the Nejang mountain Korea, Republic of.</title>
        <authorList>
            <person name="Ho H."/>
            <person name="Lee Y.-J."/>
            <person name="Nurcahyanto D.-A."/>
            <person name="Kim S.-G."/>
        </authorList>
    </citation>
    <scope>NUCLEOTIDE SEQUENCE [LARGE SCALE GENOMIC DNA]</scope>
    <source>
        <strain evidence="3 4">PL0136</strain>
    </source>
</reference>
<feature type="domain" description="DUF5689" evidence="2">
    <location>
        <begin position="374"/>
        <end position="531"/>
    </location>
</feature>
<keyword evidence="1" id="KW-0732">Signal</keyword>
<dbReference type="Gene3D" id="3.60.10.10">
    <property type="entry name" value="Endonuclease/exonuclease/phosphatase"/>
    <property type="match status" value="1"/>
</dbReference>
<feature type="chain" id="PRO_5028995415" description="DUF5689 domain-containing protein" evidence="1">
    <location>
        <begin position="21"/>
        <end position="1014"/>
    </location>
</feature>
<evidence type="ECO:0000313" key="3">
    <source>
        <dbReference type="EMBL" id="QMW02766.1"/>
    </source>
</evidence>
<keyword evidence="4" id="KW-1185">Reference proteome</keyword>
<protein>
    <recommendedName>
        <fullName evidence="2">DUF5689 domain-containing protein</fullName>
    </recommendedName>
</protein>
<gene>
    <name evidence="3" type="ORF">H3H32_33530</name>
</gene>
<dbReference type="RefSeq" id="WP_182460061.1">
    <property type="nucleotide sequence ID" value="NZ_CP059732.1"/>
</dbReference>
<evidence type="ECO:0000259" key="2">
    <source>
        <dbReference type="Pfam" id="PF18942"/>
    </source>
</evidence>
<organism evidence="3 4">
    <name type="scientific">Spirosoma foliorum</name>
    <dbReference type="NCBI Taxonomy" id="2710596"/>
    <lineage>
        <taxon>Bacteria</taxon>
        <taxon>Pseudomonadati</taxon>
        <taxon>Bacteroidota</taxon>
        <taxon>Cytophagia</taxon>
        <taxon>Cytophagales</taxon>
        <taxon>Cytophagaceae</taxon>
        <taxon>Spirosoma</taxon>
    </lineage>
</organism>
<sequence>MYRKLLFVLSFLLVTHALQAQVTLTGTSYAETFDGVGTSLPSSWSIYTGATSTTLGNTATYVSAATAWTSTTGNFRNVASGDIGTGSNNTQQNAATDRAIAIRQTGSLGDPGAAFAVKLANTTGFQDFKLSLKLQSLDASSARSTTWAIQYGLGNSPTSFTTVATQAIGGSTFTNNTVNYEFGFALDNIGQNVWIRVVALTASTGSGSRATTGLDDFSLTYSALSNNPRIAVSATSLPAMVYTVGQTPTSTTFTTAGKNLNPATPIVVTPPANYEVSTDANSGYTTSPLALTPAGDGSVNQTVYTRLASGLSSGAYSGTVTVATTEVAGAKSIAVSGNVYPSSGSGPCGISTAISAVRGAADNVTFTVTGRVTSNIGTNMYIQDATGGLLLYTGSGTTIEIPEVSIGDEVQVTGVITTYRTDRELQQFTGCFVKTTSSSITPTSTTVTGTTVCDHKGELVTLPSVTISAPAGTAFTGGANYTLVGTSTVLRIQNGTDLVNATRPSGSFDLTGVVSLFDNVCQILPRSTADVPGSTPTAASCPEVGTGGSGTAVTATLDVAWWNVEWLGNTGFGPTNEAQQQSNVAAQLQTMNKDIYCLEEICDLTKLDAIVATLNAGTGKSYTYTCGADPSRPSPRPAIYYSHWFDSPEVPGDATTYAQKVCFVYDQAVVTNVSATQIVPASLTDAGSSDWASNRFPVLMNCDVTINGIKKNLKLVGVHAKSGSDNSSYSRRIADFNSLRTYLDTNYPNDNIMIMGDYNDDVDQSIYIDAATSATNVTSFSALSTSANYTVVTKQLSNCNVPSTASYPDIIDHLTVSNEISTNGTFTASGIQYITNSVNNVRPVTGGTTTSDHYPVTARFLLAAPDLTPTLDLPQANFNTNTTNNFAAYITEVGGNLPTTGNTIITITAPTGYTIGFDNTISSINVTDGTTNLAVDNTKWSVTNNVSNIQLTLTLAVGQSIGVSGKSTLGFSLTRTTANSGSTSSVTVNVSNDATQAYDSNITNNVYSRIISGL</sequence>
<name>A0A7G5GV74_9BACT</name>
<dbReference type="EMBL" id="CP059732">
    <property type="protein sequence ID" value="QMW02766.1"/>
    <property type="molecule type" value="Genomic_DNA"/>
</dbReference>
<evidence type="ECO:0000313" key="4">
    <source>
        <dbReference type="Proteomes" id="UP000515369"/>
    </source>
</evidence>
<dbReference type="KEGG" id="sfol:H3H32_33530"/>
<accession>A0A7G5GV74</accession>
<dbReference type="InterPro" id="IPR036691">
    <property type="entry name" value="Endo/exonu/phosph_ase_sf"/>
</dbReference>
<dbReference type="Pfam" id="PF18942">
    <property type="entry name" value="DUF5689"/>
    <property type="match status" value="1"/>
</dbReference>
<evidence type="ECO:0000256" key="1">
    <source>
        <dbReference type="SAM" id="SignalP"/>
    </source>
</evidence>